<name>A0A6P6FIS4_BOMIM</name>
<dbReference type="RefSeq" id="XP_024228282.1">
    <property type="nucleotide sequence ID" value="XM_024372514.2"/>
</dbReference>
<evidence type="ECO:0000313" key="1">
    <source>
        <dbReference type="Proteomes" id="UP000515180"/>
    </source>
</evidence>
<gene>
    <name evidence="2" type="primary">LOC112214101</name>
</gene>
<accession>A0A6P6FIS4</accession>
<dbReference type="Proteomes" id="UP000515180">
    <property type="component" value="Unplaced"/>
</dbReference>
<evidence type="ECO:0000313" key="2">
    <source>
        <dbReference type="RefSeq" id="XP_024228282.1"/>
    </source>
</evidence>
<dbReference type="PANTHER" id="PTHR47326:SF1">
    <property type="entry name" value="HTH PSQ-TYPE DOMAIN-CONTAINING PROTEIN"/>
    <property type="match status" value="1"/>
</dbReference>
<dbReference type="OrthoDB" id="7554976at2759"/>
<dbReference type="GeneID" id="112214101"/>
<dbReference type="PANTHER" id="PTHR47326">
    <property type="entry name" value="TRANSPOSABLE ELEMENT TC3 TRANSPOSASE-LIKE PROTEIN"/>
    <property type="match status" value="1"/>
</dbReference>
<organism evidence="1 2">
    <name type="scientific">Bombus impatiens</name>
    <name type="common">Bumblebee</name>
    <dbReference type="NCBI Taxonomy" id="132113"/>
    <lineage>
        <taxon>Eukaryota</taxon>
        <taxon>Metazoa</taxon>
        <taxon>Ecdysozoa</taxon>
        <taxon>Arthropoda</taxon>
        <taxon>Hexapoda</taxon>
        <taxon>Insecta</taxon>
        <taxon>Pterygota</taxon>
        <taxon>Neoptera</taxon>
        <taxon>Endopterygota</taxon>
        <taxon>Hymenoptera</taxon>
        <taxon>Apocrita</taxon>
        <taxon>Aculeata</taxon>
        <taxon>Apoidea</taxon>
        <taxon>Anthophila</taxon>
        <taxon>Apidae</taxon>
        <taxon>Bombus</taxon>
        <taxon>Pyrobombus</taxon>
    </lineage>
</organism>
<keyword evidence="1" id="KW-1185">Reference proteome</keyword>
<dbReference type="AlphaFoldDB" id="A0A6P6FIS4"/>
<sequence length="170" mass="19606">MCPSSKNREDLNLVTKQTKTQVFFNRSTILFPKQLVKCSCSIRTTRTAYTIHSKLSHIYFCYVAADGNNAKVRRLYVEKYPNRTIFSAQTFYNIAQRIWDTGTLKLVLSGIRIQYDDADLGDRALHRIQQNPNLSMRTITAEKGVSNSTVWPVLKEENLHPYSIQKVQQS</sequence>
<proteinExistence type="predicted"/>
<reference evidence="2" key="1">
    <citation type="submission" date="2025-08" db="UniProtKB">
        <authorList>
            <consortium name="RefSeq"/>
        </authorList>
    </citation>
    <scope>IDENTIFICATION</scope>
</reference>
<dbReference type="KEGG" id="bim:112214101"/>
<protein>
    <submittedName>
        <fullName evidence="2">Uncharacterized protein LOC112214101</fullName>
    </submittedName>
</protein>